<dbReference type="AlphaFoldDB" id="A0AAV9X330"/>
<dbReference type="Proteomes" id="UP001365542">
    <property type="component" value="Unassembled WGS sequence"/>
</dbReference>
<protein>
    <recommendedName>
        <fullName evidence="2">N-acetylglucosaminylphosphatidylinositol deacetylase</fullName>
        <ecNumber evidence="2">3.5.1.89</ecNumber>
    </recommendedName>
</protein>
<dbReference type="PANTHER" id="PTHR12993:SF11">
    <property type="entry name" value="N-ACETYLGLUCOSAMINYL-PHOSPHATIDYLINOSITOL DE-N-ACETYLASE"/>
    <property type="match status" value="1"/>
</dbReference>
<name>A0AAV9X330_9PEZI</name>
<evidence type="ECO:0000313" key="4">
    <source>
        <dbReference type="Proteomes" id="UP001365542"/>
    </source>
</evidence>
<evidence type="ECO:0000256" key="2">
    <source>
        <dbReference type="ARBA" id="ARBA00012176"/>
    </source>
</evidence>
<dbReference type="EMBL" id="JAVHJO010000011">
    <property type="protein sequence ID" value="KAK6533463.1"/>
    <property type="molecule type" value="Genomic_DNA"/>
</dbReference>
<dbReference type="Pfam" id="PF02585">
    <property type="entry name" value="PIG-L"/>
    <property type="match status" value="1"/>
</dbReference>
<dbReference type="Gene3D" id="3.40.50.10320">
    <property type="entry name" value="LmbE-like"/>
    <property type="match status" value="1"/>
</dbReference>
<sequence>MPAIRPSLLLPIFFAILSYYTISHISTHTATSQLRNRNIALLIAHPDDEAMFFAPTIQSITSPSLNNTLRIICFSTGDADGLGSTRKHELLRSASLLGVPSVNSTVLVHDHPDLQDGMYHSWSKDLVASLLSYSLHQFENGRNDENEDANPQDEVEGDGIPVDTIITFDSYGVSGHRNHISLRTAAQWYIKVYPNKPSISLYTLTSVPLYRKYLGVIDAFISAVIADKATLYAGLDGPVVQEVKYDSGKAPESLMYLSGWEGYRLAQKAMTEGHKSQMIWFRWGWIALSRYMVFNDLKLDTIGYQEY</sequence>
<reference evidence="3 4" key="1">
    <citation type="submission" date="2019-10" db="EMBL/GenBank/DDBJ databases">
        <authorList>
            <person name="Palmer J.M."/>
        </authorList>
    </citation>
    <scope>NUCLEOTIDE SEQUENCE [LARGE SCALE GENOMIC DNA]</scope>
    <source>
        <strain evidence="3 4">TWF694</strain>
    </source>
</reference>
<evidence type="ECO:0000313" key="3">
    <source>
        <dbReference type="EMBL" id="KAK6533463.1"/>
    </source>
</evidence>
<evidence type="ECO:0000256" key="1">
    <source>
        <dbReference type="ARBA" id="ARBA00006066"/>
    </source>
</evidence>
<keyword evidence="4" id="KW-1185">Reference proteome</keyword>
<proteinExistence type="inferred from homology"/>
<dbReference type="GO" id="GO:0005783">
    <property type="term" value="C:endoplasmic reticulum"/>
    <property type="evidence" value="ECO:0007669"/>
    <property type="project" value="TreeGrafter"/>
</dbReference>
<dbReference type="SUPFAM" id="SSF102588">
    <property type="entry name" value="LmbE-like"/>
    <property type="match status" value="1"/>
</dbReference>
<accession>A0AAV9X330</accession>
<dbReference type="PANTHER" id="PTHR12993">
    <property type="entry name" value="N-ACETYLGLUCOSAMINYL-PHOSPHATIDYLINOSITOL DE-N-ACETYLASE-RELATED"/>
    <property type="match status" value="1"/>
</dbReference>
<dbReference type="GO" id="GO:0000225">
    <property type="term" value="F:N-acetylglucosaminylphosphatidylinositol deacetylase activity"/>
    <property type="evidence" value="ECO:0007669"/>
    <property type="project" value="UniProtKB-EC"/>
</dbReference>
<comment type="caution">
    <text evidence="3">The sequence shown here is derived from an EMBL/GenBank/DDBJ whole genome shotgun (WGS) entry which is preliminary data.</text>
</comment>
<comment type="similarity">
    <text evidence="1">Belongs to the PIGL family.</text>
</comment>
<dbReference type="InterPro" id="IPR024078">
    <property type="entry name" value="LmbE-like_dom_sf"/>
</dbReference>
<gene>
    <name evidence="3" type="primary">GPI12</name>
    <name evidence="3" type="ORF">TWF694_002402</name>
</gene>
<dbReference type="EC" id="3.5.1.89" evidence="2"/>
<organism evidence="3 4">
    <name type="scientific">Orbilia ellipsospora</name>
    <dbReference type="NCBI Taxonomy" id="2528407"/>
    <lineage>
        <taxon>Eukaryota</taxon>
        <taxon>Fungi</taxon>
        <taxon>Dikarya</taxon>
        <taxon>Ascomycota</taxon>
        <taxon>Pezizomycotina</taxon>
        <taxon>Orbiliomycetes</taxon>
        <taxon>Orbiliales</taxon>
        <taxon>Orbiliaceae</taxon>
        <taxon>Orbilia</taxon>
    </lineage>
</organism>
<dbReference type="InterPro" id="IPR003737">
    <property type="entry name" value="GlcNAc_PI_deacetylase-related"/>
</dbReference>